<gene>
    <name evidence="2" type="ORF">FAZ95_14230</name>
</gene>
<name>A0A4P8IPM8_9BURK</name>
<reference evidence="2 3" key="1">
    <citation type="submission" date="2019-05" db="EMBL/GenBank/DDBJ databases">
        <title>Burkholderia sp. DHOD12, isolated from subtropical forest soil.</title>
        <authorList>
            <person name="Gao Z.-H."/>
            <person name="Qiu L.-H."/>
        </authorList>
    </citation>
    <scope>NUCLEOTIDE SEQUENCE [LARGE SCALE GENOMIC DNA]</scope>
    <source>
        <strain evidence="2 3">DHOD12</strain>
    </source>
</reference>
<organism evidence="2 3">
    <name type="scientific">Trinickia violacea</name>
    <dbReference type="NCBI Taxonomy" id="2571746"/>
    <lineage>
        <taxon>Bacteria</taxon>
        <taxon>Pseudomonadati</taxon>
        <taxon>Pseudomonadota</taxon>
        <taxon>Betaproteobacteria</taxon>
        <taxon>Burkholderiales</taxon>
        <taxon>Burkholderiaceae</taxon>
        <taxon>Trinickia</taxon>
    </lineage>
</organism>
<dbReference type="EMBL" id="CP040077">
    <property type="protein sequence ID" value="QCP50236.1"/>
    <property type="molecule type" value="Genomic_DNA"/>
</dbReference>
<feature type="transmembrane region" description="Helical" evidence="1">
    <location>
        <begin position="12"/>
        <end position="29"/>
    </location>
</feature>
<evidence type="ECO:0000256" key="1">
    <source>
        <dbReference type="SAM" id="Phobius"/>
    </source>
</evidence>
<dbReference type="AlphaFoldDB" id="A0A4P8IPM8"/>
<keyword evidence="1" id="KW-0472">Membrane</keyword>
<protein>
    <submittedName>
        <fullName evidence="2">Uncharacterized protein</fullName>
    </submittedName>
</protein>
<dbReference type="Proteomes" id="UP000298656">
    <property type="component" value="Chromosome 1"/>
</dbReference>
<evidence type="ECO:0000313" key="3">
    <source>
        <dbReference type="Proteomes" id="UP000298656"/>
    </source>
</evidence>
<dbReference type="KEGG" id="tvl:FAZ95_14230"/>
<feature type="transmembrane region" description="Helical" evidence="1">
    <location>
        <begin position="202"/>
        <end position="224"/>
    </location>
</feature>
<keyword evidence="1" id="KW-0812">Transmembrane</keyword>
<sequence length="229" mass="25499">MDDLPDKLRRNVVVLSAAIVAITMFHLSFKPTGTLLGFAEVGNVTPLKVWLALSAVLAYVFLRYWFHDDTDRDQRALVEHYRGLRYAAIQRRLTDDVRSYFLMRRGQPKWTEGFEALQDDMFASAYAELGQPASVDLLPSVQHPDHSPWLGDVGFTVDVQWPEGQRRSVSGGQRYPYQLPRLVAAAIAIECMLRTGTYSKSAVDLLVPIGLSMVAGAMCVAQLIRAAAA</sequence>
<keyword evidence="3" id="KW-1185">Reference proteome</keyword>
<accession>A0A4P8IPM8</accession>
<keyword evidence="1" id="KW-1133">Transmembrane helix</keyword>
<dbReference type="RefSeq" id="WP_137333055.1">
    <property type="nucleotide sequence ID" value="NZ_CP040077.1"/>
</dbReference>
<dbReference type="OrthoDB" id="9134061at2"/>
<proteinExistence type="predicted"/>
<evidence type="ECO:0000313" key="2">
    <source>
        <dbReference type="EMBL" id="QCP50236.1"/>
    </source>
</evidence>
<feature type="transmembrane region" description="Helical" evidence="1">
    <location>
        <begin position="49"/>
        <end position="66"/>
    </location>
</feature>